<comment type="catalytic activity">
    <reaction evidence="6 7">
        <text>RNA(n) + a ribonucleoside 5'-triphosphate = RNA(n+1) + diphosphate</text>
        <dbReference type="Rhea" id="RHEA:21248"/>
        <dbReference type="Rhea" id="RHEA-COMP:14527"/>
        <dbReference type="Rhea" id="RHEA-COMP:17342"/>
        <dbReference type="ChEBI" id="CHEBI:33019"/>
        <dbReference type="ChEBI" id="CHEBI:61557"/>
        <dbReference type="ChEBI" id="CHEBI:140395"/>
        <dbReference type="EC" id="2.7.7.48"/>
    </reaction>
</comment>
<dbReference type="GO" id="GO:0000166">
    <property type="term" value="F:nucleotide binding"/>
    <property type="evidence" value="ECO:0007669"/>
    <property type="project" value="UniProtKB-KW"/>
</dbReference>
<dbReference type="InterPro" id="IPR043502">
    <property type="entry name" value="DNA/RNA_pol_sf"/>
</dbReference>
<dbReference type="InterPro" id="IPR001795">
    <property type="entry name" value="RNA-dir_pol_luteovirus"/>
</dbReference>
<sequence length="752" mass="86204">MMCMLKGCNHNRVTCTLLYLVGVVPTLKPDLVPTVFNSGLFTAGDAQLLKWGGTAHTLVRNTGTFFNVRLSMKERSCLMYPHHLYGRMSGTYSVEKEVEVRTRVLKPKRAFDGAKWTEAEFSRLLNEGIREWYNGVVERKKPVDIQETFEQFFKLRHSWGAAGATSKHHAGNRMLQDVLRTVESELYGKVVETKKTFFEREGIYEHIVDVIDKHWGYNITGSVTKNEVAKLRGLLPGNIYHYVVFSYILHFVERAVQMGNTLSGEERALDVIDALLCRGLEMFMYDYKAFNEYHEVSDMKECMRVMSLVLSGPGSEDLNKMMRWAMDSFENMEMVMPTGEMVALRHGLYSGWRCTAWINNALNHAYKYITTVCYNRLFGRHDSYSYLGIGDDGREEQPSFLAALRAYEVAGRIGFIAEETKQMFGKTSEFTRLLSDDSGVYGSICRSIGTFVSGNWATDVEPTIEARIAAGFEIVAGLTRRGLSEETACVLKAIMVNHWGRFKADEWKPVSKCVLHGMREQNGMGVPDDEGRTWVLKSDLMPRPSIQDTFQIISDTSASEDYVMAKARELENMGIQLVKARAVEKLAKASYQSIISAAVFTSQKAMEMWQEYYEQEAEVVDYHVVEGITDDQVLEEALRWAQSNDESEFTRQVELVNRYREFEGCLQVEGEEITLKELLEEPWSSMYEVVVNMNFEKPRNVWVPPHVETFAREYALSMGTGQPQEYLKEYLTQIYITVVTTYSQRFEHMCEY</sequence>
<dbReference type="GO" id="GO:0003968">
    <property type="term" value="F:RNA-directed RNA polymerase activity"/>
    <property type="evidence" value="ECO:0007669"/>
    <property type="project" value="UniProtKB-KW"/>
</dbReference>
<evidence type="ECO:0000256" key="2">
    <source>
        <dbReference type="ARBA" id="ARBA00022484"/>
    </source>
</evidence>
<keyword evidence="4 7" id="KW-0548">Nucleotidyltransferase</keyword>
<keyword evidence="2 7" id="KW-0696">RNA-directed RNA polymerase</keyword>
<keyword evidence="3 7" id="KW-0808">Transferase</keyword>
<protein>
    <recommendedName>
        <fullName evidence="1 7">RNA-directed RNA polymerase</fullName>
        <ecNumber evidence="1 7">2.7.7.48</ecNumber>
    </recommendedName>
</protein>
<organism evidence="8">
    <name type="scientific">Mesotaenium kramstae alphachyrso-like virus</name>
    <dbReference type="NCBI Taxonomy" id="2933179"/>
    <lineage>
        <taxon>Viruses</taxon>
        <taxon>Riboviria</taxon>
        <taxon>Orthornavirae</taxon>
        <taxon>Duplornaviricota</taxon>
        <taxon>Chrymotiviricetes</taxon>
        <taxon>Ghabrivirales</taxon>
        <taxon>Alphatotivirineae</taxon>
        <taxon>Chrysoviridae</taxon>
    </lineage>
</organism>
<evidence type="ECO:0000256" key="1">
    <source>
        <dbReference type="ARBA" id="ARBA00012494"/>
    </source>
</evidence>
<keyword evidence="7" id="KW-0693">Viral RNA replication</keyword>
<dbReference type="EMBL" id="OX380407">
    <property type="protein sequence ID" value="CAI5383899.1"/>
    <property type="molecule type" value="Genomic_RNA"/>
</dbReference>
<dbReference type="GO" id="GO:0006351">
    <property type="term" value="P:DNA-templated transcription"/>
    <property type="evidence" value="ECO:0007669"/>
    <property type="project" value="InterPro"/>
</dbReference>
<keyword evidence="5 7" id="KW-0547">Nucleotide-binding</keyword>
<evidence type="ECO:0000256" key="6">
    <source>
        <dbReference type="ARBA" id="ARBA00048744"/>
    </source>
</evidence>
<evidence type="ECO:0000256" key="7">
    <source>
        <dbReference type="RuleBase" id="RU364050"/>
    </source>
</evidence>
<proteinExistence type="predicted"/>
<evidence type="ECO:0000256" key="3">
    <source>
        <dbReference type="ARBA" id="ARBA00022679"/>
    </source>
</evidence>
<reference evidence="8" key="1">
    <citation type="submission" date="2022-11" db="EMBL/GenBank/DDBJ databases">
        <authorList>
            <person name="Mifsud CO J."/>
            <person name="Holmes C E."/>
            <person name="Gallagher V R."/>
            <person name="Geoghegan L J."/>
        </authorList>
    </citation>
    <scope>NUCLEOTIDE SEQUENCE</scope>
</reference>
<dbReference type="GO" id="GO:0003723">
    <property type="term" value="F:RNA binding"/>
    <property type="evidence" value="ECO:0007669"/>
    <property type="project" value="InterPro"/>
</dbReference>
<evidence type="ECO:0000256" key="5">
    <source>
        <dbReference type="ARBA" id="ARBA00022741"/>
    </source>
</evidence>
<dbReference type="Pfam" id="PF02123">
    <property type="entry name" value="RdRP_4"/>
    <property type="match status" value="1"/>
</dbReference>
<accession>A0A9C7GX31</accession>
<dbReference type="EC" id="2.7.7.48" evidence="1 7"/>
<evidence type="ECO:0000256" key="4">
    <source>
        <dbReference type="ARBA" id="ARBA00022695"/>
    </source>
</evidence>
<dbReference type="SUPFAM" id="SSF56672">
    <property type="entry name" value="DNA/RNA polymerases"/>
    <property type="match status" value="1"/>
</dbReference>
<evidence type="ECO:0000313" key="8">
    <source>
        <dbReference type="EMBL" id="CAI5383899.1"/>
    </source>
</evidence>
<gene>
    <name evidence="8" type="primary">RNA-dependent RNA polymerase</name>
</gene>
<name>A0A9C7GX31_9VIRU</name>